<feature type="transmembrane region" description="Helical" evidence="1">
    <location>
        <begin position="284"/>
        <end position="304"/>
    </location>
</feature>
<evidence type="ECO:0000256" key="1">
    <source>
        <dbReference type="SAM" id="Phobius"/>
    </source>
</evidence>
<feature type="transmembrane region" description="Helical" evidence="1">
    <location>
        <begin position="137"/>
        <end position="160"/>
    </location>
</feature>
<name>A0ABT1T449_9SPHI</name>
<feature type="transmembrane region" description="Helical" evidence="1">
    <location>
        <begin position="353"/>
        <end position="375"/>
    </location>
</feature>
<evidence type="ECO:0000313" key="3">
    <source>
        <dbReference type="Proteomes" id="UP001204376"/>
    </source>
</evidence>
<organism evidence="2 3">
    <name type="scientific">Mucilaginibacter aquariorum</name>
    <dbReference type="NCBI Taxonomy" id="2967225"/>
    <lineage>
        <taxon>Bacteria</taxon>
        <taxon>Pseudomonadati</taxon>
        <taxon>Bacteroidota</taxon>
        <taxon>Sphingobacteriia</taxon>
        <taxon>Sphingobacteriales</taxon>
        <taxon>Sphingobacteriaceae</taxon>
        <taxon>Mucilaginibacter</taxon>
    </lineage>
</organism>
<keyword evidence="1" id="KW-0812">Transmembrane</keyword>
<dbReference type="RefSeq" id="WP_256539238.1">
    <property type="nucleotide sequence ID" value="NZ_JANHOH010000002.1"/>
</dbReference>
<keyword evidence="1" id="KW-1133">Transmembrane helix</keyword>
<reference evidence="2 3" key="1">
    <citation type="submission" date="2022-07" db="EMBL/GenBank/DDBJ databases">
        <title>Mucilaginibacter sp. JC4.</title>
        <authorList>
            <person name="Le V."/>
            <person name="Ko S.-R."/>
            <person name="Ahn C.-Y."/>
            <person name="Oh H.-M."/>
        </authorList>
    </citation>
    <scope>NUCLEOTIDE SEQUENCE [LARGE SCALE GENOMIC DNA]</scope>
    <source>
        <strain evidence="2 3">JC4</strain>
    </source>
</reference>
<feature type="transmembrane region" description="Helical" evidence="1">
    <location>
        <begin position="254"/>
        <end position="272"/>
    </location>
</feature>
<protein>
    <submittedName>
        <fullName evidence="2">DUF5009 domain-containing protein</fullName>
    </submittedName>
</protein>
<comment type="caution">
    <text evidence="2">The sequence shown here is derived from an EMBL/GenBank/DDBJ whole genome shotgun (WGS) entry which is preliminary data.</text>
</comment>
<feature type="transmembrane region" description="Helical" evidence="1">
    <location>
        <begin position="222"/>
        <end position="242"/>
    </location>
</feature>
<proteinExistence type="predicted"/>
<feature type="transmembrane region" description="Helical" evidence="1">
    <location>
        <begin position="106"/>
        <end position="125"/>
    </location>
</feature>
<keyword evidence="3" id="KW-1185">Reference proteome</keyword>
<gene>
    <name evidence="2" type="ORF">NPE20_13810</name>
</gene>
<dbReference type="Proteomes" id="UP001204376">
    <property type="component" value="Unassembled WGS sequence"/>
</dbReference>
<sequence>MTAKNAAGTADDVNTSPFTYERLYSLDALRGFDMFWILGGEEIFHTLAKATGSPFWGSIANQFTHPDWNGFHLYDLIFPLFLFLAGVATPYSVGRELEKGAIRPQLVLRVIKRAAILVLLGLLVNNGLKTLKSIDEIRFASVLGRIGIAYMFANIIYLYANRKWQIAWFWAFIIGYWLLLKFTSAPGHPAGDLTMAGNFASYMDTQILPGKLYLGIHDPEGLFSTIPAISTGLLGILAGTLLKSGHQHKARKAGLLAIVGIVFLVLAQVWNLDFPINKNLWTSSFVLHVGGLSLLLLSLFYYVIDVLGYKSWAFFFKVIGMNSILIYISSKFINWNYATAGFFGWLGQLVGEPYNIVVMAICFIMVKWMFLYFLYRKKAFLKV</sequence>
<feature type="transmembrane region" description="Helical" evidence="1">
    <location>
        <begin position="76"/>
        <end position="94"/>
    </location>
</feature>
<evidence type="ECO:0000313" key="2">
    <source>
        <dbReference type="EMBL" id="MCQ6959046.1"/>
    </source>
</evidence>
<feature type="transmembrane region" description="Helical" evidence="1">
    <location>
        <begin position="311"/>
        <end position="333"/>
    </location>
</feature>
<dbReference type="PANTHER" id="PTHR31061">
    <property type="entry name" value="LD22376P"/>
    <property type="match status" value="1"/>
</dbReference>
<dbReference type="EMBL" id="JANHOH010000002">
    <property type="protein sequence ID" value="MCQ6959046.1"/>
    <property type="molecule type" value="Genomic_DNA"/>
</dbReference>
<accession>A0ABT1T449</accession>
<keyword evidence="1" id="KW-0472">Membrane</keyword>
<dbReference type="PANTHER" id="PTHR31061:SF24">
    <property type="entry name" value="LD22376P"/>
    <property type="match status" value="1"/>
</dbReference>
<feature type="transmembrane region" description="Helical" evidence="1">
    <location>
        <begin position="167"/>
        <end position="185"/>
    </location>
</feature>